<name>A0A1G7IL31_9RHOB</name>
<dbReference type="EMBL" id="FNAT01000007">
    <property type="protein sequence ID" value="SDF13254.1"/>
    <property type="molecule type" value="Genomic_DNA"/>
</dbReference>
<dbReference type="SMART" id="SM01007">
    <property type="entry name" value="Aldolase_II"/>
    <property type="match status" value="1"/>
</dbReference>
<accession>A0A1G7IL31</accession>
<dbReference type="SUPFAM" id="SSF53639">
    <property type="entry name" value="AraD/HMP-PK domain-like"/>
    <property type="match status" value="2"/>
</dbReference>
<dbReference type="InterPro" id="IPR036409">
    <property type="entry name" value="Aldolase_II/adducin_N_sf"/>
</dbReference>
<organism evidence="2 3">
    <name type="scientific">Limimaricola pyoseonensis</name>
    <dbReference type="NCBI Taxonomy" id="521013"/>
    <lineage>
        <taxon>Bacteria</taxon>
        <taxon>Pseudomonadati</taxon>
        <taxon>Pseudomonadota</taxon>
        <taxon>Alphaproteobacteria</taxon>
        <taxon>Rhodobacterales</taxon>
        <taxon>Paracoccaceae</taxon>
        <taxon>Limimaricola</taxon>
    </lineage>
</organism>
<evidence type="ECO:0000259" key="1">
    <source>
        <dbReference type="SMART" id="SM01007"/>
    </source>
</evidence>
<dbReference type="AlphaFoldDB" id="A0A1G7IL31"/>
<proteinExistence type="predicted"/>
<dbReference type="OrthoDB" id="9774430at2"/>
<gene>
    <name evidence="2" type="ORF">SAMN04488567_3505</name>
</gene>
<keyword evidence="3" id="KW-1185">Reference proteome</keyword>
<dbReference type="STRING" id="521013.SAMN04488567_3505"/>
<feature type="domain" description="Class II aldolase/adducin N-terminal" evidence="1">
    <location>
        <begin position="28"/>
        <end position="222"/>
    </location>
</feature>
<dbReference type="Gene3D" id="3.40.225.10">
    <property type="entry name" value="Class II aldolase/adducin N-terminal domain"/>
    <property type="match status" value="1"/>
</dbReference>
<evidence type="ECO:0000313" key="3">
    <source>
        <dbReference type="Proteomes" id="UP000198922"/>
    </source>
</evidence>
<dbReference type="InterPro" id="IPR001303">
    <property type="entry name" value="Aldolase_II/adducin_N"/>
</dbReference>
<sequence length="410" mass="43868">MQSRWNDDDAARFAREAEAQGQSAALGLRVYSSRLIGGDPDLVLHGGGNTSVKIGSGADAVIHIKGSGWDLGAIEAPGLPAVRLETLLAARGVARMSDDRMVAMLRGALLEPKAPTPSVEALLHAYAPHAFVDHGHATAVLALADQPGMEPTVADLFGGEVAFVPYVMPGFALSQACDRVMRDNPGCKGLWLEQHGLFTFGATARESYERMIDYTGRAEAHLADRGIALPGPEADDAPADPALAGMLARALSGGALGDDPALDWRSTPSIRALVSRDDLSEIVHRGTATPDHVIRLKPFPMIVAPDISEAGIAAALDAYGARYRAYFERHAPHAEEEKIMLDPLPRAVLVEGQGLFGLGRDGKAARIAGDLWEQTARIVLAAEAYGRFTPIAERDLFDMEYWSLEQAKLR</sequence>
<dbReference type="Pfam" id="PF00596">
    <property type="entry name" value="Aldolase_II"/>
    <property type="match status" value="1"/>
</dbReference>
<evidence type="ECO:0000313" key="2">
    <source>
        <dbReference type="EMBL" id="SDF13254.1"/>
    </source>
</evidence>
<reference evidence="3" key="1">
    <citation type="submission" date="2016-10" db="EMBL/GenBank/DDBJ databases">
        <authorList>
            <person name="Varghese N."/>
            <person name="Submissions S."/>
        </authorList>
    </citation>
    <scope>NUCLEOTIDE SEQUENCE [LARGE SCALE GENOMIC DNA]</scope>
    <source>
        <strain evidence="3">DSM 21424</strain>
    </source>
</reference>
<dbReference type="RefSeq" id="WP_090114115.1">
    <property type="nucleotide sequence ID" value="NZ_FNAT01000007.1"/>
</dbReference>
<dbReference type="Proteomes" id="UP000198922">
    <property type="component" value="Unassembled WGS sequence"/>
</dbReference>
<protein>
    <submittedName>
        <fullName evidence="2">Rhamnose utilisation protein RhaD, predicted bifunctional aldolase and dehydrogenase</fullName>
    </submittedName>
</protein>